<comment type="subcellular location">
    <subcellularLocation>
        <location evidence="2">Cell inner membrane</location>
        <topology evidence="2">Single-pass membrane protein</topology>
    </subcellularLocation>
</comment>
<keyword evidence="15" id="KW-0732">Signal</keyword>
<evidence type="ECO:0000313" key="16">
    <source>
        <dbReference type="EMBL" id="VVO28609.1"/>
    </source>
</evidence>
<feature type="signal peptide" evidence="15">
    <location>
        <begin position="1"/>
        <end position="35"/>
    </location>
</feature>
<reference evidence="16 17" key="1">
    <citation type="submission" date="2019-09" db="EMBL/GenBank/DDBJ databases">
        <authorList>
            <person name="Chandra G."/>
            <person name="Truman W A."/>
        </authorList>
    </citation>
    <scope>NUCLEOTIDE SEQUENCE [LARGE SCALE GENOMIC DNA]</scope>
    <source>
        <strain evidence="16">PS833</strain>
    </source>
</reference>
<keyword evidence="9 15" id="KW-0973">c-di-GMP</keyword>
<keyword evidence="8 15" id="KW-0997">Cell inner membrane</keyword>
<evidence type="ECO:0000256" key="12">
    <source>
        <dbReference type="ARBA" id="ARBA00022989"/>
    </source>
</evidence>
<evidence type="ECO:0000256" key="9">
    <source>
        <dbReference type="ARBA" id="ARBA00022636"/>
    </source>
</evidence>
<evidence type="ECO:0000256" key="7">
    <source>
        <dbReference type="ARBA" id="ARBA00022475"/>
    </source>
</evidence>
<evidence type="ECO:0000256" key="1">
    <source>
        <dbReference type="ARBA" id="ARBA00002057"/>
    </source>
</evidence>
<dbReference type="Proteomes" id="UP000409037">
    <property type="component" value="Unassembled WGS sequence"/>
</dbReference>
<evidence type="ECO:0000256" key="3">
    <source>
        <dbReference type="ARBA" id="ARBA00005186"/>
    </source>
</evidence>
<dbReference type="InterPro" id="IPR003920">
    <property type="entry name" value="Cell_synth_B"/>
</dbReference>
<keyword evidence="7 15" id="KW-1003">Cell membrane</keyword>
<comment type="subunit">
    <text evidence="5 15">Tightly associated with the cellulose synthase catalytic subunit.</text>
</comment>
<dbReference type="PRINTS" id="PR01440">
    <property type="entry name" value="CELLSNTHASEB"/>
</dbReference>
<evidence type="ECO:0000256" key="10">
    <source>
        <dbReference type="ARBA" id="ARBA00022692"/>
    </source>
</evidence>
<proteinExistence type="inferred from homology"/>
<evidence type="ECO:0000256" key="5">
    <source>
        <dbReference type="ARBA" id="ARBA00011437"/>
    </source>
</evidence>
<evidence type="ECO:0000256" key="14">
    <source>
        <dbReference type="ARBA" id="ARBA00033444"/>
    </source>
</evidence>
<dbReference type="UniPathway" id="UPA00694"/>
<dbReference type="AlphaFoldDB" id="A0A5E7EPD6"/>
<dbReference type="PANTHER" id="PTHR39083">
    <property type="entry name" value="CYCLIC DI-GMP-BINDING PROTEIN"/>
    <property type="match status" value="1"/>
</dbReference>
<dbReference type="RefSeq" id="WP_150800052.1">
    <property type="nucleotide sequence ID" value="NZ_CABVHU010000014.1"/>
</dbReference>
<evidence type="ECO:0000256" key="6">
    <source>
        <dbReference type="ARBA" id="ARBA00021844"/>
    </source>
</evidence>
<dbReference type="InterPro" id="IPR018513">
    <property type="entry name" value="Cell_synthase_bac"/>
</dbReference>
<evidence type="ECO:0000256" key="4">
    <source>
        <dbReference type="ARBA" id="ARBA00010714"/>
    </source>
</evidence>
<dbReference type="Pfam" id="PF03170">
    <property type="entry name" value="BcsB"/>
    <property type="match status" value="1"/>
</dbReference>
<feature type="transmembrane region" description="Helical" evidence="15">
    <location>
        <begin position="727"/>
        <end position="747"/>
    </location>
</feature>
<comment type="pathway">
    <text evidence="3 15">Glycan metabolism; bacterial cellulose biosynthesis.</text>
</comment>
<organism evidence="16 17">
    <name type="scientific">Pseudomonas fluorescens</name>
    <dbReference type="NCBI Taxonomy" id="294"/>
    <lineage>
        <taxon>Bacteria</taxon>
        <taxon>Pseudomonadati</taxon>
        <taxon>Pseudomonadota</taxon>
        <taxon>Gammaproteobacteria</taxon>
        <taxon>Pseudomonadales</taxon>
        <taxon>Pseudomonadaceae</taxon>
        <taxon>Pseudomonas</taxon>
    </lineage>
</organism>
<evidence type="ECO:0000256" key="11">
    <source>
        <dbReference type="ARBA" id="ARBA00022916"/>
    </source>
</evidence>
<keyword evidence="12 15" id="KW-1133">Transmembrane helix</keyword>
<dbReference type="NCBIfam" id="NF008330">
    <property type="entry name" value="PRK11114.2-4"/>
    <property type="match status" value="1"/>
</dbReference>
<dbReference type="EMBL" id="CABVHU010000014">
    <property type="protein sequence ID" value="VVO28609.1"/>
    <property type="molecule type" value="Genomic_DNA"/>
</dbReference>
<comment type="function">
    <text evidence="1 15">Binds the cellulose synthase activator, bis-(3'-5') cyclic diguanylic acid (c-di-GMP).</text>
</comment>
<keyword evidence="11 15" id="KW-0135">Cellulose biosynthesis</keyword>
<dbReference type="GO" id="GO:0006011">
    <property type="term" value="P:UDP-alpha-D-glucose metabolic process"/>
    <property type="evidence" value="ECO:0007669"/>
    <property type="project" value="InterPro"/>
</dbReference>
<dbReference type="GO" id="GO:0030244">
    <property type="term" value="P:cellulose biosynthetic process"/>
    <property type="evidence" value="ECO:0007669"/>
    <property type="project" value="UniProtKB-KW"/>
</dbReference>
<dbReference type="OrthoDB" id="9806702at2"/>
<dbReference type="Gene3D" id="2.60.120.260">
    <property type="entry name" value="Galactose-binding domain-like"/>
    <property type="match status" value="2"/>
</dbReference>
<evidence type="ECO:0000256" key="15">
    <source>
        <dbReference type="RuleBase" id="RU365021"/>
    </source>
</evidence>
<evidence type="ECO:0000256" key="2">
    <source>
        <dbReference type="ARBA" id="ARBA00004377"/>
    </source>
</evidence>
<dbReference type="NCBIfam" id="NF008323">
    <property type="entry name" value="PRK11114.1-1"/>
    <property type="match status" value="1"/>
</dbReference>
<keyword evidence="10 15" id="KW-0812">Transmembrane</keyword>
<dbReference type="PANTHER" id="PTHR39083:SF1">
    <property type="entry name" value="CYCLIC DI-GMP-BINDING PROTEIN"/>
    <property type="match status" value="1"/>
</dbReference>
<evidence type="ECO:0000256" key="13">
    <source>
        <dbReference type="ARBA" id="ARBA00023136"/>
    </source>
</evidence>
<gene>
    <name evidence="16" type="primary">bcsB</name>
    <name evidence="16" type="ORF">PS833_04805</name>
</gene>
<dbReference type="GO" id="GO:0005886">
    <property type="term" value="C:plasma membrane"/>
    <property type="evidence" value="ECO:0007669"/>
    <property type="project" value="UniProtKB-SubCell"/>
</dbReference>
<comment type="similarity">
    <text evidence="4 15">Belongs to the AcsB/BcsB family.</text>
</comment>
<keyword evidence="13 15" id="KW-0472">Membrane</keyword>
<feature type="chain" id="PRO_5031677487" description="Cyclic di-GMP-binding protein" evidence="15">
    <location>
        <begin position="36"/>
        <end position="766"/>
    </location>
</feature>
<accession>A0A5E7EPD6</accession>
<evidence type="ECO:0000256" key="8">
    <source>
        <dbReference type="ARBA" id="ARBA00022519"/>
    </source>
</evidence>
<sequence precursor="true">MTFKHFRRANARPYPLMLMAVSLLSAGLMTSTAWGVTETTPAAGTANGDRYDLTLKELGKNYTMTLRGLEATDSVNFDVRADEVVTGAKVILQYSYSPALLSDLSQLNVMVNDEVAASLPLPKENAGTLQKTTVDIPAHLITEFNRLGLQFIGHYTMACEDPMHSSLWAKISNESRLSLSVSKIDLPDDLSSLPLPFFDRRDARVLNMPFVFAGAPDNATLEAAGTVASWLGALASYRGARFTANLGQIPQQGNAIVFISSADGSQIPGLQVPMADGPSLSMVANPNDPLGKLLVVSGSDSQALKRAAAALTLGGQALTGSHVEIDQMDTLVPRKPYDAPNWLPTDRLVKLGELVGPKVLNVSGINPGAITVPMRLPPDLFNWLEDGAKLNLKYRYTPPPSVSGSSLMVSFNDSFMKSASLPSVAQLGGGASLLAMLKKDPSLAQETNVLLPLTSVALQSRLQLRFVYDYTKQGECRDIILDNMRGMIDPESTLDLRHYEHFMAMPNLGVFKDGGFPFTRMADLSESAVILPDNAGTTELAAYLTVLGRFGESTGYPATAVTVAQADQVSELADKDLLVLASGANQPLLEQWASYLPASVEGDRQRFDLSDLPLRIREWISPDPIANRRQARSTFTFKGASSSTYLTGFESPLKSGRSVVLIASARPEGLIEATDALIGGEDYTQALQGSLVVIQGKHIKSLVADEQYFVGHLGPFKYVQWMLSQHVFLLVLITALCIPLVSVLAYLSLRARARHRLADDVDVGEH</sequence>
<protein>
    <recommendedName>
        <fullName evidence="6 15">Cyclic di-GMP-binding protein</fullName>
    </recommendedName>
    <alternativeName>
        <fullName evidence="14 15">Cellulose synthase regulatory subunit</fullName>
    </alternativeName>
</protein>
<evidence type="ECO:0000313" key="17">
    <source>
        <dbReference type="Proteomes" id="UP000409037"/>
    </source>
</evidence>
<name>A0A5E7EPD6_PSEFL</name>